<dbReference type="PROSITE" id="PS50987">
    <property type="entry name" value="HTH_ARSR_2"/>
    <property type="match status" value="1"/>
</dbReference>
<comment type="caution">
    <text evidence="3">The sequence shown here is derived from an EMBL/GenBank/DDBJ whole genome shotgun (WGS) entry which is preliminary data.</text>
</comment>
<dbReference type="InterPro" id="IPR001845">
    <property type="entry name" value="HTH_ArsR_DNA-bd_dom"/>
</dbReference>
<accession>A0ABT9IUE4</accession>
<evidence type="ECO:0000313" key="3">
    <source>
        <dbReference type="EMBL" id="MDP5272960.1"/>
    </source>
</evidence>
<protein>
    <submittedName>
        <fullName evidence="3">Winged helix-turn-helix domain-containing protein</fullName>
    </submittedName>
</protein>
<evidence type="ECO:0000256" key="1">
    <source>
        <dbReference type="ARBA" id="ARBA00023125"/>
    </source>
</evidence>
<dbReference type="RefSeq" id="WP_305990258.1">
    <property type="nucleotide sequence ID" value="NZ_JAVAMP010000001.1"/>
</dbReference>
<name>A0ABT9IUE4_9BACL</name>
<evidence type="ECO:0000313" key="4">
    <source>
        <dbReference type="Proteomes" id="UP001231941"/>
    </source>
</evidence>
<evidence type="ECO:0000259" key="2">
    <source>
        <dbReference type="PROSITE" id="PS50987"/>
    </source>
</evidence>
<dbReference type="SMART" id="SM00418">
    <property type="entry name" value="HTH_ARSR"/>
    <property type="match status" value="1"/>
</dbReference>
<sequence length="299" mass="35274">MSYVVSLENSTVYELLLSLLLYKRRKNLKYLYKGSDWVEKVNEKMSDSFKNKLDGWEDLSFGEVVCLFIEKCPHKQDVDSFLEWFENLPLAASYELLTPHLRKEDSHLLLDLENQKKLYSYLLTEWNRQYFKFEDVGRTMTNERNRYEKKMGKVSSEQLVEDFATGLKVEIPSINHVVLVPSIHFQPLHTFSVFKEKMFVWYPVQNEESRDKVYSISKALSDEKRLDILQLLSQDKHKFTDILKEVGGTKGNLHHHIMILRSANLIRVHLTNQNQFYLSTRRGFVSELNTKLKGLINII</sequence>
<dbReference type="PRINTS" id="PR00778">
    <property type="entry name" value="HTHARSR"/>
</dbReference>
<feature type="domain" description="HTH arsR-type" evidence="2">
    <location>
        <begin position="205"/>
        <end position="299"/>
    </location>
</feature>
<dbReference type="Gene3D" id="1.10.10.10">
    <property type="entry name" value="Winged helix-like DNA-binding domain superfamily/Winged helix DNA-binding domain"/>
    <property type="match status" value="1"/>
</dbReference>
<dbReference type="InterPro" id="IPR036388">
    <property type="entry name" value="WH-like_DNA-bd_sf"/>
</dbReference>
<dbReference type="InterPro" id="IPR036390">
    <property type="entry name" value="WH_DNA-bd_sf"/>
</dbReference>
<gene>
    <name evidence="3" type="ORF">Q5Y73_02475</name>
</gene>
<proteinExistence type="predicted"/>
<dbReference type="Proteomes" id="UP001231941">
    <property type="component" value="Unassembled WGS sequence"/>
</dbReference>
<organism evidence="3 4">
    <name type="scientific">Chengkuizengella axinellae</name>
    <dbReference type="NCBI Taxonomy" id="3064388"/>
    <lineage>
        <taxon>Bacteria</taxon>
        <taxon>Bacillati</taxon>
        <taxon>Bacillota</taxon>
        <taxon>Bacilli</taxon>
        <taxon>Bacillales</taxon>
        <taxon>Paenibacillaceae</taxon>
        <taxon>Chengkuizengella</taxon>
    </lineage>
</organism>
<reference evidence="3 4" key="1">
    <citation type="submission" date="2023-08" db="EMBL/GenBank/DDBJ databases">
        <authorList>
            <person name="Park J.-S."/>
        </authorList>
    </citation>
    <scope>NUCLEOTIDE SEQUENCE [LARGE SCALE GENOMIC DNA]</scope>
    <source>
        <strain evidence="3 4">2205SS18-9</strain>
    </source>
</reference>
<dbReference type="CDD" id="cd00090">
    <property type="entry name" value="HTH_ARSR"/>
    <property type="match status" value="1"/>
</dbReference>
<dbReference type="Pfam" id="PF01022">
    <property type="entry name" value="HTH_5"/>
    <property type="match status" value="1"/>
</dbReference>
<keyword evidence="4" id="KW-1185">Reference proteome</keyword>
<dbReference type="EMBL" id="JAVAMP010000001">
    <property type="protein sequence ID" value="MDP5272960.1"/>
    <property type="molecule type" value="Genomic_DNA"/>
</dbReference>
<dbReference type="InterPro" id="IPR011991">
    <property type="entry name" value="ArsR-like_HTH"/>
</dbReference>
<keyword evidence="1" id="KW-0238">DNA-binding</keyword>
<dbReference type="SUPFAM" id="SSF46785">
    <property type="entry name" value="Winged helix' DNA-binding domain"/>
    <property type="match status" value="1"/>
</dbReference>